<protein>
    <submittedName>
        <fullName evidence="1">Uncharacterized protein</fullName>
    </submittedName>
</protein>
<dbReference type="EMBL" id="OX596100">
    <property type="protein sequence ID" value="CAM9717191.1"/>
    <property type="molecule type" value="Genomic_DNA"/>
</dbReference>
<evidence type="ECO:0000313" key="1">
    <source>
        <dbReference type="EMBL" id="CAM9717191.1"/>
    </source>
</evidence>
<sequence length="88" mass="9877">MFLSRPGSILSSVKERVYGNTGSPMFVFSPMSGLSDNEILFLSRWGIAESNRRLSPGHQRGTEGDGKRLSRREARQMVMDVSDARCIR</sequence>
<reference evidence="1" key="1">
    <citation type="submission" date="2023-05" db="EMBL/GenBank/DDBJ databases">
        <authorList>
            <consortium name="ELIXIR-Norway"/>
        </authorList>
    </citation>
    <scope>NUCLEOTIDE SEQUENCE</scope>
</reference>
<proteinExistence type="predicted"/>
<name>A0AC59YIS0_RANTA</name>
<accession>A0AC59YIS0</accession>
<dbReference type="Proteomes" id="UP001162501">
    <property type="component" value="Chromosome 16"/>
</dbReference>
<evidence type="ECO:0000313" key="2">
    <source>
        <dbReference type="Proteomes" id="UP001162501"/>
    </source>
</evidence>
<gene>
    <name evidence="1" type="ORF">MRATA1EN22A_LOCUS6450</name>
</gene>
<reference evidence="1" key="2">
    <citation type="submission" date="2025-03" db="EMBL/GenBank/DDBJ databases">
        <authorList>
            <consortium name="ELIXIR-Norway"/>
            <consortium name="Elixir Norway"/>
        </authorList>
    </citation>
    <scope>NUCLEOTIDE SEQUENCE</scope>
</reference>
<organism evidence="1 2">
    <name type="scientific">Rangifer tarandus platyrhynchus</name>
    <name type="common">Svalbard reindeer</name>
    <dbReference type="NCBI Taxonomy" id="3082113"/>
    <lineage>
        <taxon>Eukaryota</taxon>
        <taxon>Metazoa</taxon>
        <taxon>Chordata</taxon>
        <taxon>Craniata</taxon>
        <taxon>Vertebrata</taxon>
        <taxon>Euteleostomi</taxon>
        <taxon>Mammalia</taxon>
        <taxon>Eutheria</taxon>
        <taxon>Laurasiatheria</taxon>
        <taxon>Artiodactyla</taxon>
        <taxon>Ruminantia</taxon>
        <taxon>Pecora</taxon>
        <taxon>Cervidae</taxon>
        <taxon>Odocoileinae</taxon>
        <taxon>Rangifer</taxon>
    </lineage>
</organism>